<keyword evidence="4" id="KW-0175">Coiled coil</keyword>
<dbReference type="Proteomes" id="UP000485058">
    <property type="component" value="Unassembled WGS sequence"/>
</dbReference>
<dbReference type="Pfam" id="PF06246">
    <property type="entry name" value="Isy1"/>
    <property type="match status" value="1"/>
</dbReference>
<comment type="caution">
    <text evidence="6">The sequence shown here is derived from an EMBL/GenBank/DDBJ whole genome shotgun (WGS) entry which is preliminary data.</text>
</comment>
<dbReference type="FunFam" id="1.10.287.660:FF:000001">
    <property type="entry name" value="pre-mRNA-splicing factor ISY1 homolog"/>
    <property type="match status" value="1"/>
</dbReference>
<dbReference type="GO" id="GO:0005634">
    <property type="term" value="C:nucleus"/>
    <property type="evidence" value="ECO:0007669"/>
    <property type="project" value="UniProtKB-SubCell"/>
</dbReference>
<dbReference type="InterPro" id="IPR009360">
    <property type="entry name" value="Isy1"/>
</dbReference>
<accession>A0A699ZNP0</accession>
<evidence type="ECO:0000256" key="2">
    <source>
        <dbReference type="ARBA" id="ARBA00007002"/>
    </source>
</evidence>
<evidence type="ECO:0000313" key="6">
    <source>
        <dbReference type="EMBL" id="GFH21219.1"/>
    </source>
</evidence>
<evidence type="ECO:0000256" key="5">
    <source>
        <dbReference type="SAM" id="MobiDB-lite"/>
    </source>
</evidence>
<feature type="coiled-coil region" evidence="4">
    <location>
        <begin position="190"/>
        <end position="217"/>
    </location>
</feature>
<organism evidence="6 7">
    <name type="scientific">Haematococcus lacustris</name>
    <name type="common">Green alga</name>
    <name type="synonym">Haematococcus pluvialis</name>
    <dbReference type="NCBI Taxonomy" id="44745"/>
    <lineage>
        <taxon>Eukaryota</taxon>
        <taxon>Viridiplantae</taxon>
        <taxon>Chlorophyta</taxon>
        <taxon>core chlorophytes</taxon>
        <taxon>Chlorophyceae</taxon>
        <taxon>CS clade</taxon>
        <taxon>Chlamydomonadales</taxon>
        <taxon>Haematococcaceae</taxon>
        <taxon>Haematococcus</taxon>
    </lineage>
</organism>
<feature type="region of interest" description="Disordered" evidence="5">
    <location>
        <begin position="218"/>
        <end position="254"/>
    </location>
</feature>
<evidence type="ECO:0000256" key="3">
    <source>
        <dbReference type="ARBA" id="ARBA00023242"/>
    </source>
</evidence>
<dbReference type="InterPro" id="IPR037200">
    <property type="entry name" value="Isy1_sf"/>
</dbReference>
<reference evidence="6 7" key="1">
    <citation type="submission" date="2020-02" db="EMBL/GenBank/DDBJ databases">
        <title>Draft genome sequence of Haematococcus lacustris strain NIES-144.</title>
        <authorList>
            <person name="Morimoto D."/>
            <person name="Nakagawa S."/>
            <person name="Yoshida T."/>
            <person name="Sawayama S."/>
        </authorList>
    </citation>
    <scope>NUCLEOTIDE SEQUENCE [LARGE SCALE GENOMIC DNA]</scope>
    <source>
        <strain evidence="6 7">NIES-144</strain>
    </source>
</reference>
<name>A0A699ZNP0_HAELA</name>
<dbReference type="EMBL" id="BLLF01001783">
    <property type="protein sequence ID" value="GFH21219.1"/>
    <property type="molecule type" value="Genomic_DNA"/>
</dbReference>
<dbReference type="Gene3D" id="1.10.287.660">
    <property type="entry name" value="Helix hairpin bin"/>
    <property type="match status" value="1"/>
</dbReference>
<evidence type="ECO:0000256" key="4">
    <source>
        <dbReference type="SAM" id="Coils"/>
    </source>
</evidence>
<dbReference type="InterPro" id="IPR029012">
    <property type="entry name" value="Helix_hairpin_bin_sf"/>
</dbReference>
<comment type="subcellular location">
    <subcellularLocation>
        <location evidence="1">Nucleus</location>
    </subcellularLocation>
</comment>
<keyword evidence="3" id="KW-0539">Nucleus</keyword>
<feature type="compositionally biased region" description="Acidic residues" evidence="5">
    <location>
        <begin position="238"/>
        <end position="250"/>
    </location>
</feature>
<evidence type="ECO:0000256" key="1">
    <source>
        <dbReference type="ARBA" id="ARBA00004123"/>
    </source>
</evidence>
<gene>
    <name evidence="6" type="ORF">HaLaN_18477</name>
</gene>
<dbReference type="AlphaFoldDB" id="A0A699ZNP0"/>
<dbReference type="PANTHER" id="PTHR13021">
    <property type="entry name" value="PRE-MRNA-SPLICING FACTOR ISY1"/>
    <property type="match status" value="1"/>
</dbReference>
<protein>
    <recommendedName>
        <fullName evidence="8">Pre-mRNA-splicing factor ISY1</fullName>
    </recommendedName>
</protein>
<sequence length="304" mass="34589">MSMHPSAKVGGFKDLLHITVTLATWDAVWEVYLDPKYLAGKTEEKRGPREKRPYLATECRDLNEADKWRQQILREIGKKVMEIQNAGLGEHRIRDLNDEINKLMREKGHWERRIVELGGPDYSRAAPRVTDSKGREVAELTGKSAGYRYFGAAKQLPGVKELFEVAPPKQIRKTRFQMHKAIDPDYYGFRDDEDGLLEKLEAEAERVMRAQAVLEWEEKEHERQTALGRKRAPGLGVGDDEGSEEEEDDGAAGARFVAYVPLPDQAAIEARVLEKKKADLMAKYTSEGLAREQQEAKDLLNIRS</sequence>
<evidence type="ECO:0000313" key="7">
    <source>
        <dbReference type="Proteomes" id="UP000485058"/>
    </source>
</evidence>
<keyword evidence="7" id="KW-1185">Reference proteome</keyword>
<comment type="similarity">
    <text evidence="2">Belongs to the ISY1 family.</text>
</comment>
<proteinExistence type="inferred from homology"/>
<evidence type="ECO:0008006" key="8">
    <source>
        <dbReference type="Google" id="ProtNLM"/>
    </source>
</evidence>
<dbReference type="SUPFAM" id="SSF140102">
    <property type="entry name" value="ISY1 domain-like"/>
    <property type="match status" value="1"/>
</dbReference>
<dbReference type="GO" id="GO:0000350">
    <property type="term" value="P:generation of catalytic spliceosome for second transesterification step"/>
    <property type="evidence" value="ECO:0007669"/>
    <property type="project" value="InterPro"/>
</dbReference>